<protein>
    <submittedName>
        <fullName evidence="1">Uncharacterized protein</fullName>
    </submittedName>
</protein>
<keyword evidence="2" id="KW-1185">Reference proteome</keyword>
<name>A0A182WN43_9DIPT</name>
<proteinExistence type="predicted"/>
<organism evidence="1 2">
    <name type="scientific">Anopheles minimus</name>
    <dbReference type="NCBI Taxonomy" id="112268"/>
    <lineage>
        <taxon>Eukaryota</taxon>
        <taxon>Metazoa</taxon>
        <taxon>Ecdysozoa</taxon>
        <taxon>Arthropoda</taxon>
        <taxon>Hexapoda</taxon>
        <taxon>Insecta</taxon>
        <taxon>Pterygota</taxon>
        <taxon>Neoptera</taxon>
        <taxon>Endopterygota</taxon>
        <taxon>Diptera</taxon>
        <taxon>Nematocera</taxon>
        <taxon>Culicoidea</taxon>
        <taxon>Culicidae</taxon>
        <taxon>Anophelinae</taxon>
        <taxon>Anopheles</taxon>
    </lineage>
</organism>
<sequence length="107" mass="11972">MSMERRRRIFLMQLLYGAAAFVGTAVIQKFHQNQAIQSLNHTQSKQLSSFDTSPSGTGTNTLTATMMASKYTYVGSFRRLIFADNTLLMKADDDTGVCCLSECRFAR</sequence>
<reference evidence="1" key="2">
    <citation type="submission" date="2020-05" db="UniProtKB">
        <authorList>
            <consortium name="EnsemblMetazoa"/>
        </authorList>
    </citation>
    <scope>IDENTIFICATION</scope>
    <source>
        <strain evidence="1">MINIMUS1</strain>
    </source>
</reference>
<accession>A0A182WN43</accession>
<reference evidence="2" key="1">
    <citation type="submission" date="2013-03" db="EMBL/GenBank/DDBJ databases">
        <title>The Genome Sequence of Anopheles minimus MINIMUS1.</title>
        <authorList>
            <consortium name="The Broad Institute Genomics Platform"/>
            <person name="Neafsey D.E."/>
            <person name="Walton C."/>
            <person name="Walker B."/>
            <person name="Young S.K."/>
            <person name="Zeng Q."/>
            <person name="Gargeya S."/>
            <person name="Fitzgerald M."/>
            <person name="Haas B."/>
            <person name="Abouelleil A."/>
            <person name="Allen A.W."/>
            <person name="Alvarado L."/>
            <person name="Arachchi H.M."/>
            <person name="Berlin A.M."/>
            <person name="Chapman S.B."/>
            <person name="Gainer-Dewar J."/>
            <person name="Goldberg J."/>
            <person name="Griggs A."/>
            <person name="Gujja S."/>
            <person name="Hansen M."/>
            <person name="Howarth C."/>
            <person name="Imamovic A."/>
            <person name="Ireland A."/>
            <person name="Larimer J."/>
            <person name="McCowan C."/>
            <person name="Murphy C."/>
            <person name="Pearson M."/>
            <person name="Poon T.W."/>
            <person name="Priest M."/>
            <person name="Roberts A."/>
            <person name="Saif S."/>
            <person name="Shea T."/>
            <person name="Sisk P."/>
            <person name="Sykes S."/>
            <person name="Wortman J."/>
            <person name="Nusbaum C."/>
            <person name="Birren B."/>
        </authorList>
    </citation>
    <scope>NUCLEOTIDE SEQUENCE [LARGE SCALE GENOMIC DNA]</scope>
    <source>
        <strain evidence="2">MINIMUS1</strain>
    </source>
</reference>
<dbReference type="AlphaFoldDB" id="A0A182WN43"/>
<dbReference type="EnsemblMetazoa" id="AMIN014143-RA">
    <property type="protein sequence ID" value="AMIN014143-PA"/>
    <property type="gene ID" value="AMIN014143"/>
</dbReference>
<dbReference type="Proteomes" id="UP000075920">
    <property type="component" value="Unassembled WGS sequence"/>
</dbReference>
<dbReference type="VEuPathDB" id="VectorBase:AMIN014143"/>
<evidence type="ECO:0000313" key="2">
    <source>
        <dbReference type="Proteomes" id="UP000075920"/>
    </source>
</evidence>
<evidence type="ECO:0000313" key="1">
    <source>
        <dbReference type="EnsemblMetazoa" id="AMIN014143-PA"/>
    </source>
</evidence>